<comment type="catalytic activity">
    <reaction evidence="7">
        <text>3-dehydro-L-erythronate + ATP = 3-dehydro-4-O-phospho-L-erythronate + ADP + H(+)</text>
        <dbReference type="Rhea" id="RHEA:52552"/>
        <dbReference type="ChEBI" id="CHEBI:15378"/>
        <dbReference type="ChEBI" id="CHEBI:30616"/>
        <dbReference type="ChEBI" id="CHEBI:136592"/>
        <dbReference type="ChEBI" id="CHEBI:136670"/>
        <dbReference type="ChEBI" id="CHEBI:456216"/>
        <dbReference type="EC" id="2.7.1.217"/>
    </reaction>
</comment>
<dbReference type="Gene3D" id="3.40.50.10840">
    <property type="entry name" value="Putative sugar-binding, N-terminal domain"/>
    <property type="match status" value="1"/>
</dbReference>
<keyword evidence="6" id="KW-0119">Carbohydrate metabolism</keyword>
<comment type="caution">
    <text evidence="15">The sequence shown here is derived from an EMBL/GenBank/DDBJ whole genome shotgun (WGS) entry which is preliminary data.</text>
</comment>
<evidence type="ECO:0000256" key="3">
    <source>
        <dbReference type="ARBA" id="ARBA00022741"/>
    </source>
</evidence>
<dbReference type="InterPro" id="IPR010737">
    <property type="entry name" value="4-carb_acid_sugar_kinase_N"/>
</dbReference>
<protein>
    <recommendedName>
        <fullName evidence="11">3-oxo-tetronate kinase</fullName>
        <ecNumber evidence="10">2.7.1.217</ecNumber>
    </recommendedName>
    <alternativeName>
        <fullName evidence="12">3-dehydrotetronate 4-kinase</fullName>
    </alternativeName>
</protein>
<keyword evidence="2" id="KW-0808">Transferase</keyword>
<evidence type="ECO:0000256" key="2">
    <source>
        <dbReference type="ARBA" id="ARBA00022679"/>
    </source>
</evidence>
<evidence type="ECO:0000256" key="1">
    <source>
        <dbReference type="ARBA" id="ARBA00005715"/>
    </source>
</evidence>
<evidence type="ECO:0000256" key="8">
    <source>
        <dbReference type="ARBA" id="ARBA00036346"/>
    </source>
</evidence>
<dbReference type="RefSeq" id="WP_197168081.1">
    <property type="nucleotide sequence ID" value="NZ_SJPM01000009.1"/>
</dbReference>
<keyword evidence="4" id="KW-0418">Kinase</keyword>
<sequence>MNELRLGCIADDYTGATDLSAMLVREGFRVIQCFGIPTADECDALLDADAIVIALKSRSIAANEAVEQSLAALRLLRSQGVTRFFFKYCSTFDSTRHGNIGPVADALADELNQEIVFFCPAFPENGRTVYCGHLFVDGVPLHESGMRHHPLNPMNDSNLVRVLQWQSYRRVLSLPLSDELPPSSPVHYVVDAINDEDLKRVAERAKSHTMMTGGSAIAGRWASEIGVRRSGAYPITSLPGQTNPPRVDRPGVILAGSCSDATARQMTEFESRYPVLRIEIEEGFDVPDMIESTVDWCQQNWQHAGQPIAVSSGTKTAIRTNETATKIESFFAGLAVALRDEGVTQFIVAGGETSGAVVNALAIRAVRIGPEISPGVPWVTSVGPNPMLLALKSGNFGGDRFFLDALESRS</sequence>
<reference evidence="15 16" key="1">
    <citation type="submission" date="2019-02" db="EMBL/GenBank/DDBJ databases">
        <title>Deep-cultivation of Planctomycetes and their phenomic and genomic characterization uncovers novel biology.</title>
        <authorList>
            <person name="Wiegand S."/>
            <person name="Jogler M."/>
            <person name="Boedeker C."/>
            <person name="Pinto D."/>
            <person name="Vollmers J."/>
            <person name="Rivas-Marin E."/>
            <person name="Kohn T."/>
            <person name="Peeters S.H."/>
            <person name="Heuer A."/>
            <person name="Rast P."/>
            <person name="Oberbeckmann S."/>
            <person name="Bunk B."/>
            <person name="Jeske O."/>
            <person name="Meyerdierks A."/>
            <person name="Storesund J.E."/>
            <person name="Kallscheuer N."/>
            <person name="Luecker S."/>
            <person name="Lage O.M."/>
            <person name="Pohl T."/>
            <person name="Merkel B.J."/>
            <person name="Hornburger P."/>
            <person name="Mueller R.-W."/>
            <person name="Bruemmer F."/>
            <person name="Labrenz M."/>
            <person name="Spormann A.M."/>
            <person name="Op Den Camp H."/>
            <person name="Overmann J."/>
            <person name="Amann R."/>
            <person name="Jetten M.S.M."/>
            <person name="Mascher T."/>
            <person name="Medema M.H."/>
            <person name="Devos D.P."/>
            <person name="Kaster A.-K."/>
            <person name="Ovreas L."/>
            <person name="Rohde M."/>
            <person name="Galperin M.Y."/>
            <person name="Jogler C."/>
        </authorList>
    </citation>
    <scope>NUCLEOTIDE SEQUENCE [LARGE SCALE GENOMIC DNA]</scope>
    <source>
        <strain evidence="15 16">Pla100</strain>
    </source>
</reference>
<dbReference type="InterPro" id="IPR042213">
    <property type="entry name" value="NBD_C_sf"/>
</dbReference>
<dbReference type="InterPro" id="IPR037051">
    <property type="entry name" value="4-carb_acid_sugar_kinase_N_sf"/>
</dbReference>
<feature type="domain" description="Four-carbon acid sugar kinase nucleotide binding" evidence="14">
    <location>
        <begin position="252"/>
        <end position="402"/>
    </location>
</feature>
<evidence type="ECO:0000259" key="14">
    <source>
        <dbReference type="Pfam" id="PF17042"/>
    </source>
</evidence>
<evidence type="ECO:0000256" key="6">
    <source>
        <dbReference type="ARBA" id="ARBA00023277"/>
    </source>
</evidence>
<proteinExistence type="inferred from homology"/>
<dbReference type="GO" id="GO:0005524">
    <property type="term" value="F:ATP binding"/>
    <property type="evidence" value="ECO:0007669"/>
    <property type="project" value="UniProtKB-KW"/>
</dbReference>
<evidence type="ECO:0000256" key="11">
    <source>
        <dbReference type="ARBA" id="ARBA00039461"/>
    </source>
</evidence>
<dbReference type="InterPro" id="IPR050007">
    <property type="entry name" value="OtnK"/>
</dbReference>
<dbReference type="Pfam" id="PF07005">
    <property type="entry name" value="SBD_N"/>
    <property type="match status" value="1"/>
</dbReference>
<gene>
    <name evidence="15" type="ORF">Pla100_40960</name>
</gene>
<keyword evidence="3" id="KW-0547">Nucleotide-binding</keyword>
<keyword evidence="16" id="KW-1185">Reference proteome</keyword>
<dbReference type="NCBIfam" id="NF043035">
    <property type="entry name" value="OxoTetrKin"/>
    <property type="match status" value="1"/>
</dbReference>
<comment type="function">
    <text evidence="9">Catalyzes the ATP-dependent phosphorylation of 3-oxo-tetronate to 3-oxo-tetronate 4-phosphate.</text>
</comment>
<comment type="similarity">
    <text evidence="1">Belongs to the four-carbon acid sugar kinase family.</text>
</comment>
<keyword evidence="5" id="KW-0067">ATP-binding</keyword>
<evidence type="ECO:0000259" key="13">
    <source>
        <dbReference type="Pfam" id="PF07005"/>
    </source>
</evidence>
<evidence type="ECO:0000313" key="16">
    <source>
        <dbReference type="Proteomes" id="UP000316213"/>
    </source>
</evidence>
<dbReference type="AlphaFoldDB" id="A0A5C6A2U7"/>
<name>A0A5C6A2U7_9BACT</name>
<dbReference type="InterPro" id="IPR031475">
    <property type="entry name" value="NBD_C"/>
</dbReference>
<evidence type="ECO:0000313" key="15">
    <source>
        <dbReference type="EMBL" id="TWT93578.1"/>
    </source>
</evidence>
<evidence type="ECO:0000256" key="12">
    <source>
        <dbReference type="ARBA" id="ARBA00041377"/>
    </source>
</evidence>
<dbReference type="SUPFAM" id="SSF142764">
    <property type="entry name" value="YgbK-like"/>
    <property type="match status" value="1"/>
</dbReference>
<comment type="catalytic activity">
    <reaction evidence="8">
        <text>3-dehydro-D-erythronate + ATP = 3-dehydro-4-O-phospho-D-erythronate + ADP + H(+)</text>
        <dbReference type="Rhea" id="RHEA:52556"/>
        <dbReference type="ChEBI" id="CHEBI:15378"/>
        <dbReference type="ChEBI" id="CHEBI:30616"/>
        <dbReference type="ChEBI" id="CHEBI:57958"/>
        <dbReference type="ChEBI" id="CHEBI:136593"/>
        <dbReference type="ChEBI" id="CHEBI:456216"/>
        <dbReference type="EC" id="2.7.1.217"/>
    </reaction>
</comment>
<evidence type="ECO:0000256" key="4">
    <source>
        <dbReference type="ARBA" id="ARBA00022777"/>
    </source>
</evidence>
<dbReference type="EMBL" id="SJPM01000009">
    <property type="protein sequence ID" value="TWT93578.1"/>
    <property type="molecule type" value="Genomic_DNA"/>
</dbReference>
<evidence type="ECO:0000256" key="7">
    <source>
        <dbReference type="ARBA" id="ARBA00035898"/>
    </source>
</evidence>
<evidence type="ECO:0000256" key="9">
    <source>
        <dbReference type="ARBA" id="ARBA00037335"/>
    </source>
</evidence>
<dbReference type="EC" id="2.7.1.217" evidence="10"/>
<evidence type="ECO:0000256" key="10">
    <source>
        <dbReference type="ARBA" id="ARBA00039095"/>
    </source>
</evidence>
<evidence type="ECO:0000256" key="5">
    <source>
        <dbReference type="ARBA" id="ARBA00022840"/>
    </source>
</evidence>
<dbReference type="Gene3D" id="3.40.980.20">
    <property type="entry name" value="Four-carbon acid sugar kinase, nucleotide binding domain"/>
    <property type="match status" value="1"/>
</dbReference>
<organism evidence="15 16">
    <name type="scientific">Neorhodopirellula pilleata</name>
    <dbReference type="NCBI Taxonomy" id="2714738"/>
    <lineage>
        <taxon>Bacteria</taxon>
        <taxon>Pseudomonadati</taxon>
        <taxon>Planctomycetota</taxon>
        <taxon>Planctomycetia</taxon>
        <taxon>Pirellulales</taxon>
        <taxon>Pirellulaceae</taxon>
        <taxon>Neorhodopirellula</taxon>
    </lineage>
</organism>
<dbReference type="GO" id="GO:0016301">
    <property type="term" value="F:kinase activity"/>
    <property type="evidence" value="ECO:0007669"/>
    <property type="project" value="UniProtKB-KW"/>
</dbReference>
<accession>A0A5C6A2U7</accession>
<feature type="domain" description="Four-carbon acid sugar kinase N-terminal" evidence="13">
    <location>
        <begin position="6"/>
        <end position="218"/>
    </location>
</feature>
<dbReference type="Pfam" id="PF17042">
    <property type="entry name" value="NBD_C"/>
    <property type="match status" value="1"/>
</dbReference>
<dbReference type="Proteomes" id="UP000316213">
    <property type="component" value="Unassembled WGS sequence"/>
</dbReference>